<dbReference type="PANTHER" id="PTHR48098">
    <property type="entry name" value="ENTEROCHELIN ESTERASE-RELATED"/>
    <property type="match status" value="1"/>
</dbReference>
<dbReference type="PANTHER" id="PTHR48098:SF1">
    <property type="entry name" value="DIACYLGLYCEROL ACYLTRANSFERASE_MYCOLYLTRANSFERASE AG85A"/>
    <property type="match status" value="1"/>
</dbReference>
<dbReference type="AlphaFoldDB" id="A0A929L0C9"/>
<dbReference type="GO" id="GO:0016747">
    <property type="term" value="F:acyltransferase activity, transferring groups other than amino-acyl groups"/>
    <property type="evidence" value="ECO:0007669"/>
    <property type="project" value="TreeGrafter"/>
</dbReference>
<dbReference type="InterPro" id="IPR029058">
    <property type="entry name" value="AB_hydrolase_fold"/>
</dbReference>
<sequence length="276" mass="31477">MRNLFKGIALTCFILTCSLITRAARVDTVETYSDVMKKKIKAVVISPANYDNLKAMPVVYLLHGFGADYKNWISFAPHLKDIADADNLMIVCADGNVRSWYFDAPENPKSKYETYISTELVKYVDEHYKTIKNRTGRAITGLSMGGHGALYVSFKHQDVYGAAGSTSGGVDIRPFPNNWDMSQLLGTYADKPENWEKNTVINMLHLLTPKKLSLIIDCGTEDFFYKVNCNLHDELLYRNIPHDFITRPGGHDSRYWANSIKYQLQFFHDYFVANNK</sequence>
<protein>
    <submittedName>
        <fullName evidence="2">Esterase family protein</fullName>
    </submittedName>
</protein>
<dbReference type="RefSeq" id="WP_194111361.1">
    <property type="nucleotide sequence ID" value="NZ_JADFFL010000003.1"/>
</dbReference>
<comment type="caution">
    <text evidence="2">The sequence shown here is derived from an EMBL/GenBank/DDBJ whole genome shotgun (WGS) entry which is preliminary data.</text>
</comment>
<evidence type="ECO:0000313" key="3">
    <source>
        <dbReference type="Proteomes" id="UP000622475"/>
    </source>
</evidence>
<name>A0A929L0C9_9SPHI</name>
<reference evidence="2" key="1">
    <citation type="submission" date="2020-10" db="EMBL/GenBank/DDBJ databases">
        <title>Mucilaginibacter mali sp. nov., isolated from rhizosphere soil of apple orchard.</title>
        <authorList>
            <person name="Lee J.-S."/>
            <person name="Kim H.S."/>
            <person name="Kim J.-S."/>
        </authorList>
    </citation>
    <scope>NUCLEOTIDE SEQUENCE</scope>
    <source>
        <strain evidence="2">KCTC 22746</strain>
    </source>
</reference>
<dbReference type="EMBL" id="JADFFL010000003">
    <property type="protein sequence ID" value="MBE9662174.1"/>
    <property type="molecule type" value="Genomic_DNA"/>
</dbReference>
<organism evidence="2 3">
    <name type="scientific">Mucilaginibacter myungsuensis</name>
    <dbReference type="NCBI Taxonomy" id="649104"/>
    <lineage>
        <taxon>Bacteria</taxon>
        <taxon>Pseudomonadati</taxon>
        <taxon>Bacteroidota</taxon>
        <taxon>Sphingobacteriia</taxon>
        <taxon>Sphingobacteriales</taxon>
        <taxon>Sphingobacteriaceae</taxon>
        <taxon>Mucilaginibacter</taxon>
    </lineage>
</organism>
<accession>A0A929L0C9</accession>
<feature type="chain" id="PRO_5037022668" evidence="1">
    <location>
        <begin position="24"/>
        <end position="276"/>
    </location>
</feature>
<proteinExistence type="predicted"/>
<evidence type="ECO:0000256" key="1">
    <source>
        <dbReference type="SAM" id="SignalP"/>
    </source>
</evidence>
<dbReference type="SUPFAM" id="SSF53474">
    <property type="entry name" value="alpha/beta-Hydrolases"/>
    <property type="match status" value="1"/>
</dbReference>
<dbReference type="Pfam" id="PF00756">
    <property type="entry name" value="Esterase"/>
    <property type="match status" value="1"/>
</dbReference>
<keyword evidence="1" id="KW-0732">Signal</keyword>
<dbReference type="Gene3D" id="3.40.50.1820">
    <property type="entry name" value="alpha/beta hydrolase"/>
    <property type="match status" value="1"/>
</dbReference>
<dbReference type="InterPro" id="IPR050583">
    <property type="entry name" value="Mycobacterial_A85_antigen"/>
</dbReference>
<keyword evidence="3" id="KW-1185">Reference proteome</keyword>
<feature type="signal peptide" evidence="1">
    <location>
        <begin position="1"/>
        <end position="23"/>
    </location>
</feature>
<dbReference type="InterPro" id="IPR000801">
    <property type="entry name" value="Esterase-like"/>
</dbReference>
<dbReference type="Proteomes" id="UP000622475">
    <property type="component" value="Unassembled WGS sequence"/>
</dbReference>
<evidence type="ECO:0000313" key="2">
    <source>
        <dbReference type="EMBL" id="MBE9662174.1"/>
    </source>
</evidence>
<gene>
    <name evidence="2" type="ORF">IRJ16_09780</name>
</gene>